<evidence type="ECO:0000313" key="3">
    <source>
        <dbReference type="EMBL" id="KAK8840967.1"/>
    </source>
</evidence>
<reference evidence="3 4" key="1">
    <citation type="submission" date="2024-04" db="EMBL/GenBank/DDBJ databases">
        <title>Tritrichomonas musculus Genome.</title>
        <authorList>
            <person name="Alves-Ferreira E."/>
            <person name="Grigg M."/>
            <person name="Lorenzi H."/>
            <person name="Galac M."/>
        </authorList>
    </citation>
    <scope>NUCLEOTIDE SEQUENCE [LARGE SCALE GENOMIC DNA]</scope>
    <source>
        <strain evidence="3 4">EAF2021</strain>
    </source>
</reference>
<gene>
    <name evidence="3" type="ORF">M9Y10_027801</name>
</gene>
<evidence type="ECO:0000313" key="4">
    <source>
        <dbReference type="Proteomes" id="UP001470230"/>
    </source>
</evidence>
<dbReference type="SMART" id="SM00173">
    <property type="entry name" value="RAS"/>
    <property type="match status" value="1"/>
</dbReference>
<dbReference type="SMART" id="SM00174">
    <property type="entry name" value="RHO"/>
    <property type="match status" value="1"/>
</dbReference>
<dbReference type="PANTHER" id="PTHR47977">
    <property type="entry name" value="RAS-RELATED PROTEIN RAB"/>
    <property type="match status" value="1"/>
</dbReference>
<dbReference type="InterPro" id="IPR001806">
    <property type="entry name" value="Small_GTPase"/>
</dbReference>
<comment type="caution">
    <text evidence="3">The sequence shown here is derived from an EMBL/GenBank/DDBJ whole genome shotgun (WGS) entry which is preliminary data.</text>
</comment>
<evidence type="ECO:0000256" key="1">
    <source>
        <dbReference type="ARBA" id="ARBA00022741"/>
    </source>
</evidence>
<keyword evidence="4" id="KW-1185">Reference proteome</keyword>
<dbReference type="InterPro" id="IPR027417">
    <property type="entry name" value="P-loop_NTPase"/>
</dbReference>
<keyword evidence="2" id="KW-0342">GTP-binding</keyword>
<dbReference type="SUPFAM" id="SSF52540">
    <property type="entry name" value="P-loop containing nucleoside triphosphate hydrolases"/>
    <property type="match status" value="1"/>
</dbReference>
<dbReference type="PROSITE" id="PS51419">
    <property type="entry name" value="RAB"/>
    <property type="match status" value="1"/>
</dbReference>
<dbReference type="SMART" id="SM00175">
    <property type="entry name" value="RAB"/>
    <property type="match status" value="1"/>
</dbReference>
<name>A0ABR2H432_9EUKA</name>
<evidence type="ECO:0000256" key="2">
    <source>
        <dbReference type="ARBA" id="ARBA00023134"/>
    </source>
</evidence>
<accession>A0ABR2H432</accession>
<dbReference type="InterPro" id="IPR005225">
    <property type="entry name" value="Small_GTP-bd"/>
</dbReference>
<dbReference type="Proteomes" id="UP001470230">
    <property type="component" value="Unassembled WGS sequence"/>
</dbReference>
<dbReference type="Pfam" id="PF00071">
    <property type="entry name" value="Ras"/>
    <property type="match status" value="1"/>
</dbReference>
<dbReference type="NCBIfam" id="TIGR00231">
    <property type="entry name" value="small_GTP"/>
    <property type="match status" value="1"/>
</dbReference>
<protein>
    <submittedName>
        <fullName evidence="3">GTPase Ryh1</fullName>
    </submittedName>
</protein>
<dbReference type="PRINTS" id="PR00449">
    <property type="entry name" value="RASTRNSFRMNG"/>
</dbReference>
<dbReference type="Gene3D" id="3.40.50.300">
    <property type="entry name" value="P-loop containing nucleotide triphosphate hydrolases"/>
    <property type="match status" value="1"/>
</dbReference>
<sequence>MQDKDFKVIFIGDTAVGKTSIIHQIKKQTLDDILPTAPAEIQILNRVVDNVEVKFQISDTAGQEKYRSIVDNYYRDSDVVVMVYAINNWDSFINIEYWSGQVTEKLGNSAGVFLVANKIDLLDNLSGAEIVSSADGNKKAQDIGAQFFEVSALTNMYIDDLFDSIARFCANKNPYYVSTKIKNDDNVHNCC</sequence>
<dbReference type="InterPro" id="IPR050227">
    <property type="entry name" value="Rab"/>
</dbReference>
<keyword evidence="1" id="KW-0547">Nucleotide-binding</keyword>
<proteinExistence type="predicted"/>
<organism evidence="3 4">
    <name type="scientific">Tritrichomonas musculus</name>
    <dbReference type="NCBI Taxonomy" id="1915356"/>
    <lineage>
        <taxon>Eukaryota</taxon>
        <taxon>Metamonada</taxon>
        <taxon>Parabasalia</taxon>
        <taxon>Tritrichomonadida</taxon>
        <taxon>Tritrichomonadidae</taxon>
        <taxon>Tritrichomonas</taxon>
    </lineage>
</organism>
<dbReference type="EMBL" id="JAPFFF010000043">
    <property type="protein sequence ID" value="KAK8840967.1"/>
    <property type="molecule type" value="Genomic_DNA"/>
</dbReference>
<dbReference type="PROSITE" id="PS51421">
    <property type="entry name" value="RAS"/>
    <property type="match status" value="1"/>
</dbReference>
<dbReference type="CDD" id="cd00154">
    <property type="entry name" value="Rab"/>
    <property type="match status" value="1"/>
</dbReference>